<feature type="signal peptide" evidence="1">
    <location>
        <begin position="1"/>
        <end position="22"/>
    </location>
</feature>
<reference evidence="3 4" key="1">
    <citation type="submission" date="2019-02" db="EMBL/GenBank/DDBJ databases">
        <title>Draft Genome Sequences of Six Type Strains of the Genus Massilia.</title>
        <authorList>
            <person name="Miess H."/>
            <person name="Frediansyhah A."/>
            <person name="Gross H."/>
        </authorList>
    </citation>
    <scope>NUCLEOTIDE SEQUENCE [LARGE SCALE GENOMIC DNA]</scope>
    <source>
        <strain evidence="3 4">DSM 17473</strain>
    </source>
</reference>
<dbReference type="InterPro" id="IPR013424">
    <property type="entry name" value="Ice-binding_C"/>
</dbReference>
<feature type="domain" description="Ice-binding protein C-terminal" evidence="2">
    <location>
        <begin position="239"/>
        <end position="262"/>
    </location>
</feature>
<evidence type="ECO:0000313" key="4">
    <source>
        <dbReference type="Proteomes" id="UP000290637"/>
    </source>
</evidence>
<organism evidence="3 4">
    <name type="scientific">Pseudoduganella lutea</name>
    <dbReference type="NCBI Taxonomy" id="321985"/>
    <lineage>
        <taxon>Bacteria</taxon>
        <taxon>Pseudomonadati</taxon>
        <taxon>Pseudomonadota</taxon>
        <taxon>Betaproteobacteria</taxon>
        <taxon>Burkholderiales</taxon>
        <taxon>Oxalobacteraceae</taxon>
        <taxon>Telluria group</taxon>
        <taxon>Pseudoduganella</taxon>
    </lineage>
</organism>
<dbReference type="NCBIfam" id="TIGR02595">
    <property type="entry name" value="PEP_CTERM"/>
    <property type="match status" value="1"/>
</dbReference>
<evidence type="ECO:0000259" key="2">
    <source>
        <dbReference type="Pfam" id="PF07589"/>
    </source>
</evidence>
<dbReference type="KEGG" id="plue:EWM63_07170"/>
<name>A0A4P6KVS0_9BURK</name>
<protein>
    <submittedName>
        <fullName evidence="3">PEP-CTERM sorting domain-containing protein</fullName>
    </submittedName>
</protein>
<dbReference type="Pfam" id="PF07589">
    <property type="entry name" value="PEP-CTERM"/>
    <property type="match status" value="1"/>
</dbReference>
<dbReference type="RefSeq" id="WP_130185909.1">
    <property type="nucleotide sequence ID" value="NZ_CP035913.1"/>
</dbReference>
<proteinExistence type="predicted"/>
<dbReference type="AlphaFoldDB" id="A0A4P6KVS0"/>
<accession>A0A4P6KVS0</accession>
<dbReference type="EMBL" id="CP035913">
    <property type="protein sequence ID" value="QBE62775.1"/>
    <property type="molecule type" value="Genomic_DNA"/>
</dbReference>
<evidence type="ECO:0000256" key="1">
    <source>
        <dbReference type="SAM" id="SignalP"/>
    </source>
</evidence>
<evidence type="ECO:0000313" key="3">
    <source>
        <dbReference type="EMBL" id="QBE62775.1"/>
    </source>
</evidence>
<sequence>MRSILAAFFVTPALLSHQVALADTSLSVPAFTLGISSYSGRNTYFEHLDQPYPPASFTLSSTNQTSTVISLDSFQDVLHVANGGKNGSGGGQPWLSWVETTLNLQASDGYQITGVAFSASTYAIHKRPFVPSNATNVESGPHINHAWSNAAISAPGTSGPLPELYHVEGFTTPVAVGWNLSNTTGLSNIDLIMEVWGTVRTGVTFYNIGGGEQGEQKAYGTTELYYVNPMLTVYTAALPVPEPATYAMFATGALVLLGTRRRKSS</sequence>
<keyword evidence="1" id="KW-0732">Signal</keyword>
<gene>
    <name evidence="3" type="ORF">EWM63_07170</name>
</gene>
<keyword evidence="4" id="KW-1185">Reference proteome</keyword>
<dbReference type="Proteomes" id="UP000290637">
    <property type="component" value="Chromosome"/>
</dbReference>
<feature type="chain" id="PRO_5020527133" evidence="1">
    <location>
        <begin position="23"/>
        <end position="265"/>
    </location>
</feature>
<dbReference type="OrthoDB" id="8546032at2"/>